<feature type="transmembrane region" description="Helical" evidence="7">
    <location>
        <begin position="282"/>
        <end position="307"/>
    </location>
</feature>
<dbReference type="InterPro" id="IPR050250">
    <property type="entry name" value="Macrolide_Exporter_MacB"/>
</dbReference>
<evidence type="ECO:0000313" key="11">
    <source>
        <dbReference type="Proteomes" id="UP000702544"/>
    </source>
</evidence>
<feature type="domain" description="MacB-like periplasmic core" evidence="9">
    <location>
        <begin position="19"/>
        <end position="234"/>
    </location>
</feature>
<dbReference type="NCBIfam" id="TIGR03434">
    <property type="entry name" value="ADOP"/>
    <property type="match status" value="1"/>
</dbReference>
<feature type="domain" description="MacB-like periplasmic core" evidence="9">
    <location>
        <begin position="529"/>
        <end position="646"/>
    </location>
</feature>
<comment type="caution">
    <text evidence="10">The sequence shown here is derived from an EMBL/GenBank/DDBJ whole genome shotgun (WGS) entry which is preliminary data.</text>
</comment>
<feature type="transmembrane region" description="Helical" evidence="7">
    <location>
        <begin position="334"/>
        <end position="357"/>
    </location>
</feature>
<evidence type="ECO:0000256" key="4">
    <source>
        <dbReference type="ARBA" id="ARBA00022989"/>
    </source>
</evidence>
<feature type="transmembrane region" description="Helical" evidence="7">
    <location>
        <begin position="692"/>
        <end position="717"/>
    </location>
</feature>
<dbReference type="GO" id="GO:0022857">
    <property type="term" value="F:transmembrane transporter activity"/>
    <property type="evidence" value="ECO:0007669"/>
    <property type="project" value="TreeGrafter"/>
</dbReference>
<feature type="domain" description="ABC3 transporter permease C-terminal" evidence="8">
    <location>
        <begin position="695"/>
        <end position="808"/>
    </location>
</feature>
<dbReference type="PANTHER" id="PTHR30572">
    <property type="entry name" value="MEMBRANE COMPONENT OF TRANSPORTER-RELATED"/>
    <property type="match status" value="1"/>
</dbReference>
<comment type="similarity">
    <text evidence="6">Belongs to the ABC-4 integral membrane protein family.</text>
</comment>
<accession>A0AAE4Z7C7</accession>
<evidence type="ECO:0000256" key="7">
    <source>
        <dbReference type="SAM" id="Phobius"/>
    </source>
</evidence>
<feature type="domain" description="ABC3 transporter permease C-terminal" evidence="8">
    <location>
        <begin position="290"/>
        <end position="405"/>
    </location>
</feature>
<dbReference type="GO" id="GO:0005886">
    <property type="term" value="C:plasma membrane"/>
    <property type="evidence" value="ECO:0007669"/>
    <property type="project" value="UniProtKB-SubCell"/>
</dbReference>
<evidence type="ECO:0000256" key="2">
    <source>
        <dbReference type="ARBA" id="ARBA00022475"/>
    </source>
</evidence>
<dbReference type="AlphaFoldDB" id="A0AAE4Z7C7"/>
<name>A0AAE4Z7C7_9BACT</name>
<feature type="transmembrane region" description="Helical" evidence="7">
    <location>
        <begin position="747"/>
        <end position="767"/>
    </location>
</feature>
<feature type="transmembrane region" description="Helical" evidence="7">
    <location>
        <begin position="384"/>
        <end position="405"/>
    </location>
</feature>
<sequence length="815" mass="88115">MNDLRYALRSLRKNPGFAVVAVITLALGIAANTVIFSAVHTVLLRPLPYDRPEQLRLVQPVLQPTDAPPDTLGWWSYPMYELFQETDHGFSELAAYTPRPRAYNLSGVDAPTRVRVEMVSASYFPLLGVEAAVGRTFLPEENVTPGQAPVALVSHELWQRQYGADSSLVDRTISLNSIPFTVVGVLPPGFAGLSEQAQVWVPMMMAPPLTFANRLRGATSFWHFVVGRTSVGRTEAAQESRLQAAARAVDEQLPLQDAFGDVRLAFASRSLAEARIDPSVRAALTVLMGAVAFVLLIVCVNVANLLLTQTAKRRRELGVKLAIGARRVQIIRQLFIESTTLALLGGAAAVLVALWGLDLLRSLAPTAAWQAVEFSELSLNAPVLVFNFAVAALVGVVIGVLPALRTPERELDAVLKESSRSLASRVGARGVLVSVQVGLALVLLAGAGLMLESLARLRSTPLGFETEGLLTVNVELARQAYPEDEAIRFLDQAARRLSDLPGVERATVGNCLPLAGHCDRVRMEIQGEARGPDEPGHEVWTNMIDGEYFRTLGIPLQAGRTFQPTDRIEAPRVAIINEAAARAYWPDENPIGARIQLSVGWDDWAEVVGVVGDTRISSVAAESRPGVYLPYAQWFYRSNYLVVSTAGDPLAYVDAVRQVVRDLDPNLPIWDVQTMRERVAGAIAPTRFSTTLLALAAGLATLLAAVGVFGVMAFNVAGRTREFGMRMALGATAPDVVRLVVRQGMRFTLAGLAGGLVTALILTRFLTTQLYQVRPTDPLTLGTVSVVLGLVALTAAYLPARRAATIDPVEALREE</sequence>
<reference evidence="10 11" key="1">
    <citation type="submission" date="2020-01" db="EMBL/GenBank/DDBJ databases">
        <title>Genomes assembled from Gulf of Kutch pelagic sediment metagenomes.</title>
        <authorList>
            <person name="Chandrashekar M."/>
            <person name="Mahajan M.S."/>
            <person name="Dave K.J."/>
            <person name="Vatsa P."/>
            <person name="Nathani N.M."/>
        </authorList>
    </citation>
    <scope>NUCLEOTIDE SEQUENCE [LARGE SCALE GENOMIC DNA]</scope>
    <source>
        <strain evidence="10">KS3-K002</strain>
    </source>
</reference>
<feature type="transmembrane region" description="Helical" evidence="7">
    <location>
        <begin position="426"/>
        <end position="451"/>
    </location>
</feature>
<dbReference type="InterPro" id="IPR003838">
    <property type="entry name" value="ABC3_permease_C"/>
</dbReference>
<feature type="transmembrane region" description="Helical" evidence="7">
    <location>
        <begin position="779"/>
        <end position="798"/>
    </location>
</feature>
<evidence type="ECO:0000256" key="3">
    <source>
        <dbReference type="ARBA" id="ARBA00022692"/>
    </source>
</evidence>
<comment type="subcellular location">
    <subcellularLocation>
        <location evidence="1">Cell membrane</location>
        <topology evidence="1">Multi-pass membrane protein</topology>
    </subcellularLocation>
</comment>
<evidence type="ECO:0000256" key="1">
    <source>
        <dbReference type="ARBA" id="ARBA00004651"/>
    </source>
</evidence>
<evidence type="ECO:0000256" key="6">
    <source>
        <dbReference type="ARBA" id="ARBA00038076"/>
    </source>
</evidence>
<keyword evidence="3 7" id="KW-0812">Transmembrane</keyword>
<organism evidence="10 11">
    <name type="scientific">Candidatus Kutchimonas denitrificans</name>
    <dbReference type="NCBI Taxonomy" id="3056748"/>
    <lineage>
        <taxon>Bacteria</taxon>
        <taxon>Pseudomonadati</taxon>
        <taxon>Gemmatimonadota</taxon>
        <taxon>Gemmatimonadia</taxon>
        <taxon>Candidatus Palauibacterales</taxon>
        <taxon>Candidatus Palauibacteraceae</taxon>
        <taxon>Candidatus Kutchimonas</taxon>
    </lineage>
</organism>
<dbReference type="InterPro" id="IPR025857">
    <property type="entry name" value="MacB_PCD"/>
</dbReference>
<gene>
    <name evidence="10" type="ORF">GWO12_00470</name>
</gene>
<evidence type="ECO:0000313" key="10">
    <source>
        <dbReference type="EMBL" id="NIR73581.1"/>
    </source>
</evidence>
<keyword evidence="4 7" id="KW-1133">Transmembrane helix</keyword>
<evidence type="ECO:0000256" key="5">
    <source>
        <dbReference type="ARBA" id="ARBA00023136"/>
    </source>
</evidence>
<evidence type="ECO:0000259" key="8">
    <source>
        <dbReference type="Pfam" id="PF02687"/>
    </source>
</evidence>
<dbReference type="Proteomes" id="UP000702544">
    <property type="component" value="Unassembled WGS sequence"/>
</dbReference>
<proteinExistence type="inferred from homology"/>
<dbReference type="EMBL" id="JAACAK010000002">
    <property type="protein sequence ID" value="NIR73581.1"/>
    <property type="molecule type" value="Genomic_DNA"/>
</dbReference>
<protein>
    <submittedName>
        <fullName evidence="10">ABC transporter permease</fullName>
    </submittedName>
</protein>
<keyword evidence="5 7" id="KW-0472">Membrane</keyword>
<evidence type="ECO:0000259" key="9">
    <source>
        <dbReference type="Pfam" id="PF12704"/>
    </source>
</evidence>
<dbReference type="Pfam" id="PF02687">
    <property type="entry name" value="FtsX"/>
    <property type="match status" value="2"/>
</dbReference>
<dbReference type="Pfam" id="PF12704">
    <property type="entry name" value="MacB_PCD"/>
    <property type="match status" value="2"/>
</dbReference>
<dbReference type="InterPro" id="IPR017800">
    <property type="entry name" value="ADOP"/>
</dbReference>
<keyword evidence="2" id="KW-1003">Cell membrane</keyword>
<dbReference type="PANTHER" id="PTHR30572:SF4">
    <property type="entry name" value="ABC TRANSPORTER PERMEASE YTRF"/>
    <property type="match status" value="1"/>
</dbReference>